<organism evidence="2 3">
    <name type="scientific">Pyrobaculum calidifontis (strain DSM 21063 / JCM 11548 / VA1)</name>
    <dbReference type="NCBI Taxonomy" id="410359"/>
    <lineage>
        <taxon>Archaea</taxon>
        <taxon>Thermoproteota</taxon>
        <taxon>Thermoprotei</taxon>
        <taxon>Thermoproteales</taxon>
        <taxon>Thermoproteaceae</taxon>
        <taxon>Pyrobaculum</taxon>
    </lineage>
</organism>
<accession>A3MSL4</accession>
<evidence type="ECO:0000256" key="1">
    <source>
        <dbReference type="SAM" id="Phobius"/>
    </source>
</evidence>
<dbReference type="KEGG" id="pcl:Pcal_0194"/>
<dbReference type="HOGENOM" id="CLU_337611_0_0_2"/>
<dbReference type="SUPFAM" id="SSF50998">
    <property type="entry name" value="Quinoprotein alcohol dehydrogenase-like"/>
    <property type="match status" value="1"/>
</dbReference>
<proteinExistence type="predicted"/>
<gene>
    <name evidence="2" type="ordered locus">Pcal_0194</name>
</gene>
<evidence type="ECO:0000313" key="3">
    <source>
        <dbReference type="Proteomes" id="UP000001431"/>
    </source>
</evidence>
<dbReference type="eggNOG" id="arCOG03265">
    <property type="taxonomic scope" value="Archaea"/>
</dbReference>
<feature type="transmembrane region" description="Helical" evidence="1">
    <location>
        <begin position="868"/>
        <end position="888"/>
    </location>
</feature>
<dbReference type="Proteomes" id="UP000001431">
    <property type="component" value="Chromosome"/>
</dbReference>
<evidence type="ECO:0000313" key="2">
    <source>
        <dbReference type="EMBL" id="ABO07631.1"/>
    </source>
</evidence>
<dbReference type="AlphaFoldDB" id="A3MSL4"/>
<reference evidence="2" key="1">
    <citation type="submission" date="2007-02" db="EMBL/GenBank/DDBJ databases">
        <title>Complete sequence of Pyrobaculum calidifontis JCM 11548.</title>
        <authorList>
            <consortium name="US DOE Joint Genome Institute"/>
            <person name="Copeland A."/>
            <person name="Lucas S."/>
            <person name="Lapidus A."/>
            <person name="Barry K."/>
            <person name="Glavina del Rio T."/>
            <person name="Dalin E."/>
            <person name="Tice H."/>
            <person name="Pitluck S."/>
            <person name="Chain P."/>
            <person name="Malfatti S."/>
            <person name="Shin M."/>
            <person name="Vergez L."/>
            <person name="Schmutz J."/>
            <person name="Larimer F."/>
            <person name="Land M."/>
            <person name="Hauser L."/>
            <person name="Kyrpides N."/>
            <person name="Mikhailova N."/>
            <person name="Cozen A.E."/>
            <person name="Fitz-Gibbon S.T."/>
            <person name="House C.H."/>
            <person name="Saltikov C."/>
            <person name="Lowe T.M."/>
            <person name="Richardson P."/>
        </authorList>
    </citation>
    <scope>NUCLEOTIDE SEQUENCE [LARGE SCALE GENOMIC DNA]</scope>
    <source>
        <strain evidence="2">JCM 11548</strain>
    </source>
</reference>
<protein>
    <submittedName>
        <fullName evidence="2">Uncharacterized protein</fullName>
    </submittedName>
</protein>
<dbReference type="EMBL" id="CP000561">
    <property type="protein sequence ID" value="ABO07631.1"/>
    <property type="molecule type" value="Genomic_DNA"/>
</dbReference>
<keyword evidence="1" id="KW-0812">Transmembrane</keyword>
<keyword evidence="1" id="KW-1133">Transmembrane helix</keyword>
<dbReference type="InterPro" id="IPR011047">
    <property type="entry name" value="Quinoprotein_ADH-like_sf"/>
</dbReference>
<keyword evidence="3" id="KW-1185">Reference proteome</keyword>
<name>A3MSL4_PYRCJ</name>
<keyword evidence="1" id="KW-0472">Membrane</keyword>
<sequence>MLLGTTMWRTKLLLVLAFLLLLSAVASAQIKWAKHINPTSGIDKGYGTCLFGNYLVIVGRAGDSPFLALLDRESGEVVKMWSRGSGWFINCIAVGDSLYAAGYVEERDEYYQIYVFDRNLNVINRVQVNNAGLRDIIYWDGYFYIGGYVWKDFGGQYKPVWYIEKRAPDLSLVAYREIYDANWEDSDVYNVGVNPVTGDVWAVGYYTVGGVERPLVAILDKNLNLKRLIQLPGYTGFFGGICFDREGNAYVSGNRTTVKYDKSGNYIKRYSGGGLITCIKDRLYSFAHVNATVIVPMHQLVYSVIDMETMERIKQVDLPASSIGIFNLTTVYAPGRPSFDGRYVYAAGVLDLGFRTEGGMITRDTEIVVFAVPVVSTVKVVDSSGRPLAGFVVRGVTDSYSLVNSTGADGVASFWGLAPDVVYVFDRSGRLVWVGNVTSLVATVTVRLANSLPATSPADLRGYLVLKRVLFIDGSTRDVKYNFQLANGVLTVEGDVPLDVPYPVEVYVTEFSIGSATLVLRGGAYLAYSGTARDLANGLDFGNLFTRLEVSAVDSTGAARSDWAVQLIYQGAKLAEGRGALTVVVPRTSVLGQPYVAKVVTTALAPDGLAATREQLVAAEGDRREVRLVVNTTRVTVLAVDGFGQRRDWPVEIENVARGVGYVSAELLDGAVYTAKASGLGFTNVTKFVARGPEMSVAVKIPTARLTARVVDGFGNVRSDWPVEVVGVGSGQGSVAAEVLAGRYMVRATAFGREFAREVEVAPGQNVVAAVQVPTARLKIYVVDDDRKPIDQYVTSVEVSGPVAQSFSRPPGDIEVLAGQYTVTVTALGKLASSQAVLQPGQYATVEVLVPGTAGIDIGGTRITYSTLYTILGVAVAVAVIGFVVVRLRSRGKGH</sequence>